<comment type="caution">
    <text evidence="1">The sequence shown here is derived from an EMBL/GenBank/DDBJ whole genome shotgun (WGS) entry which is preliminary data.</text>
</comment>
<sequence length="55" mass="6177">MVRRQANVSDVEAANLANPELMPTRRRHAEAAVAWATADRELILQHETLLLSALR</sequence>
<name>A0ABW4G9C8_9ACTN</name>
<gene>
    <name evidence="1" type="ORF">ACFSJ0_18100</name>
</gene>
<accession>A0ABW4G9C8</accession>
<keyword evidence="2" id="KW-1185">Reference proteome</keyword>
<dbReference type="RefSeq" id="WP_219539640.1">
    <property type="nucleotide sequence ID" value="NZ_JAHKRM010000069.1"/>
</dbReference>
<dbReference type="EMBL" id="JBHUCM010000015">
    <property type="protein sequence ID" value="MFD1538974.1"/>
    <property type="molecule type" value="Genomic_DNA"/>
</dbReference>
<dbReference type="Proteomes" id="UP001597097">
    <property type="component" value="Unassembled WGS sequence"/>
</dbReference>
<evidence type="ECO:0000313" key="1">
    <source>
        <dbReference type="EMBL" id="MFD1538974.1"/>
    </source>
</evidence>
<proteinExistence type="predicted"/>
<evidence type="ECO:0000313" key="2">
    <source>
        <dbReference type="Proteomes" id="UP001597097"/>
    </source>
</evidence>
<protein>
    <submittedName>
        <fullName evidence="1">Uncharacterized protein</fullName>
    </submittedName>
</protein>
<organism evidence="1 2">
    <name type="scientific">Nonomuraea guangzhouensis</name>
    <dbReference type="NCBI Taxonomy" id="1291555"/>
    <lineage>
        <taxon>Bacteria</taxon>
        <taxon>Bacillati</taxon>
        <taxon>Actinomycetota</taxon>
        <taxon>Actinomycetes</taxon>
        <taxon>Streptosporangiales</taxon>
        <taxon>Streptosporangiaceae</taxon>
        <taxon>Nonomuraea</taxon>
    </lineage>
</organism>
<reference evidence="2" key="1">
    <citation type="journal article" date="2019" name="Int. J. Syst. Evol. Microbiol.">
        <title>The Global Catalogue of Microorganisms (GCM) 10K type strain sequencing project: providing services to taxonomists for standard genome sequencing and annotation.</title>
        <authorList>
            <consortium name="The Broad Institute Genomics Platform"/>
            <consortium name="The Broad Institute Genome Sequencing Center for Infectious Disease"/>
            <person name="Wu L."/>
            <person name="Ma J."/>
        </authorList>
    </citation>
    <scope>NUCLEOTIDE SEQUENCE [LARGE SCALE GENOMIC DNA]</scope>
    <source>
        <strain evidence="2">CGMCC 1.15399</strain>
    </source>
</reference>